<evidence type="ECO:0000256" key="3">
    <source>
        <dbReference type="ARBA" id="ARBA00022617"/>
    </source>
</evidence>
<dbReference type="PRINTS" id="PR00359">
    <property type="entry name" value="BP450"/>
</dbReference>
<evidence type="ECO:0000256" key="2">
    <source>
        <dbReference type="ARBA" id="ARBA00010617"/>
    </source>
</evidence>
<keyword evidence="5" id="KW-0560">Oxidoreductase</keyword>
<gene>
    <name evidence="8" type="ORF">GCM10009765_69070</name>
</gene>
<dbReference type="Proteomes" id="UP001500618">
    <property type="component" value="Unassembled WGS sequence"/>
</dbReference>
<evidence type="ECO:0000256" key="4">
    <source>
        <dbReference type="ARBA" id="ARBA00022723"/>
    </source>
</evidence>
<sequence>MSTHLGAEFDETIAHGPDPYEFYARARVEQPVFYSHRFDLWFITRHDHVVRVLLDPTGFSSEDRSIKPKRWPPRVAAVMASKRHAKHLGNTDPPAHTRLRQVLNQAFLPTVVAGYAPLIREVADDLLDRLAGPEVDLLNEYCYPLPLIVILRVIGVPLDDLDRCMRWCRDKSTLDFAAETLNEDEQLRAAESSVAFVDYCDNLVRQRQHAPLDDLISRLLKTRVKGHPPLSGPEVADLLPLLIFAGHETTANLLGNLLWQLLSTGHWDRLVTDPDLLEAAVEEGLRYDTPALGFVRRALQDTTIAHVRIPAGSRVFLLFGSANRDPARWSEPERFGFPRDRASGHLALGQGIHFCVGAPLARLETRIGLDRLLRRQPTLRLTDPVTEPERRVHLVLRTLRRLPAHWDQKLSRLNGGGAA</sequence>
<evidence type="ECO:0000256" key="5">
    <source>
        <dbReference type="ARBA" id="ARBA00023002"/>
    </source>
</evidence>
<organism evidence="8 9">
    <name type="scientific">Fodinicola feengrottensis</name>
    <dbReference type="NCBI Taxonomy" id="435914"/>
    <lineage>
        <taxon>Bacteria</taxon>
        <taxon>Bacillati</taxon>
        <taxon>Actinomycetota</taxon>
        <taxon>Actinomycetes</taxon>
        <taxon>Mycobacteriales</taxon>
        <taxon>Fodinicola</taxon>
    </lineage>
</organism>
<evidence type="ECO:0000313" key="8">
    <source>
        <dbReference type="EMBL" id="GAA1709966.1"/>
    </source>
</evidence>
<dbReference type="PANTHER" id="PTHR46696:SF4">
    <property type="entry name" value="BIOTIN BIOSYNTHESIS CYTOCHROME P450"/>
    <property type="match status" value="1"/>
</dbReference>
<dbReference type="PANTHER" id="PTHR46696">
    <property type="entry name" value="P450, PUTATIVE (EUROFUNG)-RELATED"/>
    <property type="match status" value="1"/>
</dbReference>
<proteinExistence type="inferred from homology"/>
<dbReference type="Gene3D" id="1.10.630.10">
    <property type="entry name" value="Cytochrome P450"/>
    <property type="match status" value="1"/>
</dbReference>
<keyword evidence="6" id="KW-0408">Iron</keyword>
<accession>A0ABN2IQZ3</accession>
<dbReference type="RefSeq" id="WP_163567235.1">
    <property type="nucleotide sequence ID" value="NZ_BAAANY010000036.1"/>
</dbReference>
<dbReference type="Pfam" id="PF00067">
    <property type="entry name" value="p450"/>
    <property type="match status" value="1"/>
</dbReference>
<evidence type="ECO:0000256" key="1">
    <source>
        <dbReference type="ARBA" id="ARBA00001971"/>
    </source>
</evidence>
<comment type="caution">
    <text evidence="8">The sequence shown here is derived from an EMBL/GenBank/DDBJ whole genome shotgun (WGS) entry which is preliminary data.</text>
</comment>
<keyword evidence="9" id="KW-1185">Reference proteome</keyword>
<comment type="similarity">
    <text evidence="2">Belongs to the cytochrome P450 family.</text>
</comment>
<evidence type="ECO:0000256" key="7">
    <source>
        <dbReference type="ARBA" id="ARBA00023033"/>
    </source>
</evidence>
<evidence type="ECO:0000256" key="6">
    <source>
        <dbReference type="ARBA" id="ARBA00023004"/>
    </source>
</evidence>
<dbReference type="InterPro" id="IPR036396">
    <property type="entry name" value="Cyt_P450_sf"/>
</dbReference>
<name>A0ABN2IQZ3_9ACTN</name>
<keyword evidence="7" id="KW-0503">Monooxygenase</keyword>
<evidence type="ECO:0000313" key="9">
    <source>
        <dbReference type="Proteomes" id="UP001500618"/>
    </source>
</evidence>
<comment type="cofactor">
    <cofactor evidence="1">
        <name>heme</name>
        <dbReference type="ChEBI" id="CHEBI:30413"/>
    </cofactor>
</comment>
<dbReference type="EMBL" id="BAAANY010000036">
    <property type="protein sequence ID" value="GAA1709966.1"/>
    <property type="molecule type" value="Genomic_DNA"/>
</dbReference>
<protein>
    <submittedName>
        <fullName evidence="8">Cytochrome P450</fullName>
    </submittedName>
</protein>
<reference evidence="8 9" key="1">
    <citation type="journal article" date="2019" name="Int. J. Syst. Evol. Microbiol.">
        <title>The Global Catalogue of Microorganisms (GCM) 10K type strain sequencing project: providing services to taxonomists for standard genome sequencing and annotation.</title>
        <authorList>
            <consortium name="The Broad Institute Genomics Platform"/>
            <consortium name="The Broad Institute Genome Sequencing Center for Infectious Disease"/>
            <person name="Wu L."/>
            <person name="Ma J."/>
        </authorList>
    </citation>
    <scope>NUCLEOTIDE SEQUENCE [LARGE SCALE GENOMIC DNA]</scope>
    <source>
        <strain evidence="8 9">JCM 14718</strain>
    </source>
</reference>
<keyword evidence="4" id="KW-0479">Metal-binding</keyword>
<dbReference type="SUPFAM" id="SSF48264">
    <property type="entry name" value="Cytochrome P450"/>
    <property type="match status" value="1"/>
</dbReference>
<dbReference type="InterPro" id="IPR002397">
    <property type="entry name" value="Cyt_P450_B"/>
</dbReference>
<keyword evidence="3" id="KW-0349">Heme</keyword>
<dbReference type="InterPro" id="IPR001128">
    <property type="entry name" value="Cyt_P450"/>
</dbReference>